<comment type="caution">
    <text evidence="4">The sequence shown here is derived from an EMBL/GenBank/DDBJ whole genome shotgun (WGS) entry which is preliminary data.</text>
</comment>
<gene>
    <name evidence="4" type="ORF">GO738_14930</name>
</gene>
<proteinExistence type="predicted"/>
<feature type="region of interest" description="Disordered" evidence="1">
    <location>
        <begin position="32"/>
        <end position="58"/>
    </location>
</feature>
<dbReference type="Gene3D" id="3.90.1720.10">
    <property type="entry name" value="endopeptidase domain like (from Nostoc punctiforme)"/>
    <property type="match status" value="1"/>
</dbReference>
<feature type="domain" description="Peptidase C51" evidence="3">
    <location>
        <begin position="408"/>
        <end position="494"/>
    </location>
</feature>
<dbReference type="Pfam" id="PF05257">
    <property type="entry name" value="CHAP"/>
    <property type="match status" value="1"/>
</dbReference>
<organism evidence="4 5">
    <name type="scientific">Gordonibacter urolithinfaciens</name>
    <dbReference type="NCBI Taxonomy" id="1335613"/>
    <lineage>
        <taxon>Bacteria</taxon>
        <taxon>Bacillati</taxon>
        <taxon>Actinomycetota</taxon>
        <taxon>Coriobacteriia</taxon>
        <taxon>Eggerthellales</taxon>
        <taxon>Eggerthellaceae</taxon>
        <taxon>Gordonibacter</taxon>
    </lineage>
</organism>
<evidence type="ECO:0000259" key="3">
    <source>
        <dbReference type="Pfam" id="PF05257"/>
    </source>
</evidence>
<feature type="region of interest" description="Disordered" evidence="1">
    <location>
        <begin position="84"/>
        <end position="164"/>
    </location>
</feature>
<keyword evidence="2" id="KW-1133">Transmembrane helix</keyword>
<protein>
    <submittedName>
        <fullName evidence="4">CHAP domain-containing protein</fullName>
    </submittedName>
</protein>
<evidence type="ECO:0000256" key="1">
    <source>
        <dbReference type="SAM" id="MobiDB-lite"/>
    </source>
</evidence>
<feature type="compositionally biased region" description="Low complexity" evidence="1">
    <location>
        <begin position="128"/>
        <end position="154"/>
    </location>
</feature>
<dbReference type="EMBL" id="WPOC01000037">
    <property type="protein sequence ID" value="MVN16616.1"/>
    <property type="molecule type" value="Genomic_DNA"/>
</dbReference>
<feature type="compositionally biased region" description="Basic and acidic residues" evidence="1">
    <location>
        <begin position="99"/>
        <end position="127"/>
    </location>
</feature>
<keyword evidence="2" id="KW-0472">Membrane</keyword>
<dbReference type="SUPFAM" id="SSF54001">
    <property type="entry name" value="Cysteine proteinases"/>
    <property type="match status" value="1"/>
</dbReference>
<evidence type="ECO:0000313" key="5">
    <source>
        <dbReference type="Proteomes" id="UP000468327"/>
    </source>
</evidence>
<dbReference type="RefSeq" id="WP_087195002.1">
    <property type="nucleotide sequence ID" value="NZ_WPOC01000037.1"/>
</dbReference>
<dbReference type="InterPro" id="IPR038765">
    <property type="entry name" value="Papain-like_cys_pep_sf"/>
</dbReference>
<feature type="transmembrane region" description="Helical" evidence="2">
    <location>
        <begin position="182"/>
        <end position="214"/>
    </location>
</feature>
<dbReference type="InterPro" id="IPR007921">
    <property type="entry name" value="CHAP_dom"/>
</dbReference>
<sequence length="519" mass="55519">MPTDIKKRAATRGIKELDRGVLLGQAVRQASVTTKGVVGSRGSGEETEGEWSAAQRESDRIAQLGARTLRKGVRAFGRAPGRRTAMECRAGMGAGRSKSSRDETEREAPIRDIRRRSEARMGRRAAEAARSSVRSRAQGAARARTAGSAHQAARTSRRTARASRAAATRFARMAALQARAGIAALGSLGAVAAVAVVVICLVGLVAASAFGIFFSGGDMGDGNPTLREAVAALDAEHEARIEQKKASEAHDEVALSGSTTPWRDVLAVFAVKVAADPSDPRDVITLDDARMDSLRSVFWDMNSIEVSLEERQVTEVGNEEGDAGETGTVKVLRITLTSRTADEMADAYGFDTEQREILSELLDERYDAAWRTVLHGVAGDSGEIVEVAASQIGNVGGQPYWSWYGFGSRVEWCACFVSWCANECGLIESGAVPKFSYCPTGVQWFKDAGLWRAGGEEPQPGDIVFFDWEGDGTSDHVGIVESCDGRTVETIEGNSGDACRRNAYDVGSASIMGYGTPMY</sequence>
<dbReference type="Proteomes" id="UP000468327">
    <property type="component" value="Unassembled WGS sequence"/>
</dbReference>
<accession>A0A6N8IMS4</accession>
<evidence type="ECO:0000256" key="2">
    <source>
        <dbReference type="SAM" id="Phobius"/>
    </source>
</evidence>
<keyword evidence="2" id="KW-0812">Transmembrane</keyword>
<keyword evidence="5" id="KW-1185">Reference proteome</keyword>
<reference evidence="4 5" key="1">
    <citation type="submission" date="2019-11" db="EMBL/GenBank/DDBJ databases">
        <title>Whole genome shotgun sequencing (WGS) data from Adlercreutzia equolifaciens ResAG-91, Eggerthella lenta MRI-F36, MRI-F37, MRI-F40, ResAG-49, ResAG-88, ResAG-121, ResAG-145, and Gordonibacter sp. ResAG-5, ResAG-26, ResAG-43, ResAG-50, ResAG-59.</title>
        <authorList>
            <person name="Stoll D.A."/>
            <person name="Danylec N."/>
            <person name="Franz C.M.A.P."/>
            <person name="Huch M."/>
        </authorList>
    </citation>
    <scope>NUCLEOTIDE SEQUENCE [LARGE SCALE GENOMIC DNA]</scope>
    <source>
        <strain evidence="4 5">ResAG-59</strain>
    </source>
</reference>
<evidence type="ECO:0000313" key="4">
    <source>
        <dbReference type="EMBL" id="MVN16616.1"/>
    </source>
</evidence>
<dbReference type="AlphaFoldDB" id="A0A6N8IMS4"/>
<name>A0A6N8IMS4_9ACTN</name>